<dbReference type="PANTHER" id="PTHR10219">
    <property type="entry name" value="GLYCOLIPID TRANSFER PROTEIN-RELATED"/>
    <property type="match status" value="1"/>
</dbReference>
<keyword evidence="4" id="KW-1185">Reference proteome</keyword>
<dbReference type="GO" id="GO:1902387">
    <property type="term" value="F:ceramide 1-phosphate binding"/>
    <property type="evidence" value="ECO:0007669"/>
    <property type="project" value="TreeGrafter"/>
</dbReference>
<organism evidence="3 4">
    <name type="scientific">Dillenia turbinata</name>
    <dbReference type="NCBI Taxonomy" id="194707"/>
    <lineage>
        <taxon>Eukaryota</taxon>
        <taxon>Viridiplantae</taxon>
        <taxon>Streptophyta</taxon>
        <taxon>Embryophyta</taxon>
        <taxon>Tracheophyta</taxon>
        <taxon>Spermatophyta</taxon>
        <taxon>Magnoliopsida</taxon>
        <taxon>eudicotyledons</taxon>
        <taxon>Gunneridae</taxon>
        <taxon>Pentapetalae</taxon>
        <taxon>Dilleniales</taxon>
        <taxon>Dilleniaceae</taxon>
        <taxon>Dillenia</taxon>
    </lineage>
</organism>
<comment type="caution">
    <text evidence="3">The sequence shown here is derived from an EMBL/GenBank/DDBJ whole genome shotgun (WGS) entry which is preliminary data.</text>
</comment>
<accession>A0AAN8ZH19</accession>
<dbReference type="Gene3D" id="1.10.3520.10">
    <property type="entry name" value="Glycolipid transfer protein"/>
    <property type="match status" value="1"/>
</dbReference>
<protein>
    <submittedName>
        <fullName evidence="3">Glycolipid transfer protein domain</fullName>
    </submittedName>
</protein>
<dbReference type="GO" id="GO:1902388">
    <property type="term" value="F:ceramide 1-phosphate transfer activity"/>
    <property type="evidence" value="ECO:0007669"/>
    <property type="project" value="TreeGrafter"/>
</dbReference>
<evidence type="ECO:0000313" key="4">
    <source>
        <dbReference type="Proteomes" id="UP001370490"/>
    </source>
</evidence>
<dbReference type="InterPro" id="IPR014830">
    <property type="entry name" value="Glycolipid_transfer_prot_dom"/>
</dbReference>
<dbReference type="AlphaFoldDB" id="A0AAN8ZH19"/>
<dbReference type="InterPro" id="IPR036497">
    <property type="entry name" value="GLTP_sf"/>
</dbReference>
<dbReference type="PANTHER" id="PTHR10219:SF25">
    <property type="entry name" value="PLECKSTRIN HOMOLOGY DOMAIN-CONTAINING FAMILY A MEMBER 8"/>
    <property type="match status" value="1"/>
</dbReference>
<name>A0AAN8ZH19_9MAGN</name>
<feature type="domain" description="Glycolipid transfer protein" evidence="2">
    <location>
        <begin position="52"/>
        <end position="193"/>
    </location>
</feature>
<keyword evidence="1" id="KW-0813">Transport</keyword>
<dbReference type="GO" id="GO:0005829">
    <property type="term" value="C:cytosol"/>
    <property type="evidence" value="ECO:0007669"/>
    <property type="project" value="TreeGrafter"/>
</dbReference>
<evidence type="ECO:0000259" key="2">
    <source>
        <dbReference type="Pfam" id="PF08718"/>
    </source>
</evidence>
<evidence type="ECO:0000313" key="3">
    <source>
        <dbReference type="EMBL" id="KAK6937756.1"/>
    </source>
</evidence>
<dbReference type="Proteomes" id="UP001370490">
    <property type="component" value="Unassembled WGS sequence"/>
</dbReference>
<reference evidence="3 4" key="1">
    <citation type="submission" date="2023-12" db="EMBL/GenBank/DDBJ databases">
        <title>A high-quality genome assembly for Dillenia turbinata (Dilleniales).</title>
        <authorList>
            <person name="Chanderbali A."/>
        </authorList>
    </citation>
    <scope>NUCLEOTIDE SEQUENCE [LARGE SCALE GENOMIC DNA]</scope>
    <source>
        <strain evidence="3">LSX21</strain>
        <tissue evidence="3">Leaf</tissue>
    </source>
</reference>
<gene>
    <name evidence="3" type="ORF">RJ641_031264</name>
</gene>
<dbReference type="GO" id="GO:0016020">
    <property type="term" value="C:membrane"/>
    <property type="evidence" value="ECO:0007669"/>
    <property type="project" value="TreeGrafter"/>
</dbReference>
<evidence type="ECO:0000256" key="1">
    <source>
        <dbReference type="ARBA" id="ARBA00022448"/>
    </source>
</evidence>
<sequence length="230" mass="26006">MDELVQKYLKWNMRNTLGKMKRNNKKGTRMEGTVFTPSLETINYVKSEEGEILTRPFLDVCKNTLPAIDNFGSAMSFVKSDVGGNISRLESKYLSNPTEFKLLRSIIEEEVDSKTAKQSSSCTIALLWLTRSIDFLVQLFRNLLEHPEWSMSRACADSYTKTLKRYHGLLAISSFGVAIKLAPDRKKFTEVMGGRGDLNSDMEKFCKACSPLLEQNHKLLASVGMDNLKS</sequence>
<dbReference type="Pfam" id="PF08718">
    <property type="entry name" value="GLTP"/>
    <property type="match status" value="1"/>
</dbReference>
<dbReference type="EMBL" id="JBAMMX010000006">
    <property type="protein sequence ID" value="KAK6937756.1"/>
    <property type="molecule type" value="Genomic_DNA"/>
</dbReference>
<dbReference type="SUPFAM" id="SSF110004">
    <property type="entry name" value="Glycolipid transfer protein, GLTP"/>
    <property type="match status" value="1"/>
</dbReference>
<proteinExistence type="predicted"/>